<dbReference type="SUPFAM" id="SSF56935">
    <property type="entry name" value="Porins"/>
    <property type="match status" value="1"/>
</dbReference>
<dbReference type="KEGG" id="haz:A9404_07585"/>
<dbReference type="Pfam" id="PF07396">
    <property type="entry name" value="Porin_O_P"/>
    <property type="match status" value="1"/>
</dbReference>
<dbReference type="EMBL" id="CP016027">
    <property type="protein sequence ID" value="ANJ67263.1"/>
    <property type="molecule type" value="Genomic_DNA"/>
</dbReference>
<evidence type="ECO:0000256" key="1">
    <source>
        <dbReference type="SAM" id="SignalP"/>
    </source>
</evidence>
<reference evidence="2 3" key="1">
    <citation type="submission" date="2016-06" db="EMBL/GenBank/DDBJ databases">
        <title>Insight into the functional genes involving in sulfur oxidation in Pearl River water.</title>
        <authorList>
            <person name="Luo J."/>
            <person name="Tan X."/>
            <person name="Lin W."/>
        </authorList>
    </citation>
    <scope>NUCLEOTIDE SEQUENCE [LARGE SCALE GENOMIC DNA]</scope>
    <source>
        <strain evidence="2 3">LS2</strain>
    </source>
</reference>
<dbReference type="AlphaFoldDB" id="A0A191ZHD6"/>
<keyword evidence="1" id="KW-0732">Signal</keyword>
<accession>A0A191ZHD6</accession>
<organism evidence="2 3">
    <name type="scientific">Halothiobacillus diazotrophicus</name>
    <dbReference type="NCBI Taxonomy" id="1860122"/>
    <lineage>
        <taxon>Bacteria</taxon>
        <taxon>Pseudomonadati</taxon>
        <taxon>Pseudomonadota</taxon>
        <taxon>Gammaproteobacteria</taxon>
        <taxon>Chromatiales</taxon>
        <taxon>Halothiobacillaceae</taxon>
        <taxon>Halothiobacillus</taxon>
    </lineage>
</organism>
<gene>
    <name evidence="2" type="ORF">A9404_07585</name>
</gene>
<evidence type="ECO:0000313" key="2">
    <source>
        <dbReference type="EMBL" id="ANJ67263.1"/>
    </source>
</evidence>
<sequence length="443" mass="49226">MHTHFQNKKFQKFLALSALCAGMAAAMPSAHAANWIMLQGTEPAGTAPRADVWGFIQPTYSKDFSSPYAGKYNPSKLIGPSLDSQSSFGIQRARIGVRGTGFPLDSKINYFLLTEFGDNVLTDGGAYGSYKPVLTDASVTLNYIKGARIRLGLFKYPGAEEGLQGINLFPYINYTDVTNQMLLERFPTKGEVNIAPQPTPNANMNAFSQPGGAFRDVGVQVFDAFDMGNWEHTYAIMLGNGHGVQMSDNNSSKDLYLYWSSAYLFDKNAKGAFQPSVKMFTWYQNGKRTDVWNTSQEQDRKRYGAGVTYMKMPFRATAEYMWGRGMIFQGAQNPGNGTTTAATIFNDNKAAGGYIEGGWYIPNSKWELDLRYDTYKRNIGVMSGPMPEAKFSTWTTGVNYHFNKKTRFTLNYAFRKDSAVTTAVNNQLKDVKGLLSLQVTAAF</sequence>
<dbReference type="InterPro" id="IPR023614">
    <property type="entry name" value="Porin_dom_sf"/>
</dbReference>
<protein>
    <submittedName>
        <fullName evidence="2">Phosphate-selective porin O and P</fullName>
    </submittedName>
</protein>
<dbReference type="InterPro" id="IPR010870">
    <property type="entry name" value="Porin_O/P"/>
</dbReference>
<evidence type="ECO:0000313" key="3">
    <source>
        <dbReference type="Proteomes" id="UP000078596"/>
    </source>
</evidence>
<keyword evidence="3" id="KW-1185">Reference proteome</keyword>
<dbReference type="RefSeq" id="WP_066099775.1">
    <property type="nucleotide sequence ID" value="NZ_CP016027.1"/>
</dbReference>
<feature type="chain" id="PRO_5008250387" evidence="1">
    <location>
        <begin position="33"/>
        <end position="443"/>
    </location>
</feature>
<dbReference type="Proteomes" id="UP000078596">
    <property type="component" value="Chromosome"/>
</dbReference>
<dbReference type="STRING" id="1860122.A9404_07585"/>
<dbReference type="OrthoDB" id="5291529at2"/>
<dbReference type="Gene3D" id="2.40.160.10">
    <property type="entry name" value="Porin"/>
    <property type="match status" value="1"/>
</dbReference>
<name>A0A191ZHD6_9GAMM</name>
<feature type="signal peptide" evidence="1">
    <location>
        <begin position="1"/>
        <end position="32"/>
    </location>
</feature>
<proteinExistence type="predicted"/>